<reference evidence="3" key="3">
    <citation type="submission" date="2025-08" db="UniProtKB">
        <authorList>
            <consortium name="RefSeq"/>
        </authorList>
    </citation>
    <scope>IDENTIFICATION</scope>
    <source>
        <strain evidence="3">NI907</strain>
    </source>
</reference>
<dbReference type="AlphaFoldDB" id="A0A6P8AS98"/>
<feature type="compositionally biased region" description="Low complexity" evidence="1">
    <location>
        <begin position="56"/>
        <end position="71"/>
    </location>
</feature>
<evidence type="ECO:0000313" key="3">
    <source>
        <dbReference type="RefSeq" id="XP_030977783.1"/>
    </source>
</evidence>
<feature type="region of interest" description="Disordered" evidence="1">
    <location>
        <begin position="1"/>
        <end position="228"/>
    </location>
</feature>
<feature type="compositionally biased region" description="Low complexity" evidence="1">
    <location>
        <begin position="156"/>
        <end position="179"/>
    </location>
</feature>
<keyword evidence="2" id="KW-1185">Reference proteome</keyword>
<dbReference type="GeneID" id="41964409"/>
<feature type="compositionally biased region" description="Pro residues" evidence="1">
    <location>
        <begin position="92"/>
        <end position="104"/>
    </location>
</feature>
<sequence>MPPIPIYSKSPINASKASGVTPQTAAPGDDSKQQQSQGPAASATTNYIPTKTSAYAATQPGATPTIPTATASIGSSPYAPAHTAGLGSSASPPHPQPGAVPAPPGGVAASATGTGLPPPPKAGETYQPAPPAPATTAAPQYPPPQMSMAAPTNPYPQQQRGTSTTTGPPPAFGAAATTQLPRASVDDLSHPAGYHQNPNASSYAGQSRSHDYGDGLGGTSHDDQGEGVWDSAKKYMAVAGTKLSEAESEVWKRINKS</sequence>
<dbReference type="RefSeq" id="XP_030977783.1">
    <property type="nucleotide sequence ID" value="XM_031129501.1"/>
</dbReference>
<name>A0A6P8AS98_PYRGI</name>
<dbReference type="Proteomes" id="UP000515153">
    <property type="component" value="Unplaced"/>
</dbReference>
<feature type="compositionally biased region" description="Polar residues" evidence="1">
    <location>
        <begin position="33"/>
        <end position="55"/>
    </location>
</feature>
<feature type="compositionally biased region" description="Polar residues" evidence="1">
    <location>
        <begin position="10"/>
        <end position="24"/>
    </location>
</feature>
<evidence type="ECO:0000313" key="2">
    <source>
        <dbReference type="Proteomes" id="UP000515153"/>
    </source>
</evidence>
<feature type="compositionally biased region" description="Polar residues" evidence="1">
    <location>
        <begin position="196"/>
        <end position="207"/>
    </location>
</feature>
<proteinExistence type="predicted"/>
<feature type="compositionally biased region" description="Low complexity" evidence="1">
    <location>
        <begin position="105"/>
        <end position="115"/>
    </location>
</feature>
<accession>A0A6P8AS98</accession>
<reference evidence="3" key="2">
    <citation type="submission" date="2019-10" db="EMBL/GenBank/DDBJ databases">
        <authorList>
            <consortium name="NCBI Genome Project"/>
        </authorList>
    </citation>
    <scope>NUCLEOTIDE SEQUENCE</scope>
    <source>
        <strain evidence="3">NI907</strain>
    </source>
</reference>
<evidence type="ECO:0000256" key="1">
    <source>
        <dbReference type="SAM" id="MobiDB-lite"/>
    </source>
</evidence>
<organism evidence="2 3">
    <name type="scientific">Pyricularia grisea</name>
    <name type="common">Crabgrass-specific blast fungus</name>
    <name type="synonym">Magnaporthe grisea</name>
    <dbReference type="NCBI Taxonomy" id="148305"/>
    <lineage>
        <taxon>Eukaryota</taxon>
        <taxon>Fungi</taxon>
        <taxon>Dikarya</taxon>
        <taxon>Ascomycota</taxon>
        <taxon>Pezizomycotina</taxon>
        <taxon>Sordariomycetes</taxon>
        <taxon>Sordariomycetidae</taxon>
        <taxon>Magnaporthales</taxon>
        <taxon>Pyriculariaceae</taxon>
        <taxon>Pyricularia</taxon>
    </lineage>
</organism>
<gene>
    <name evidence="3" type="ORF">PgNI_09519</name>
</gene>
<reference evidence="3" key="1">
    <citation type="journal article" date="2019" name="Mol. Biol. Evol.">
        <title>Blast fungal genomes show frequent chromosomal changes, gene gains and losses, and effector gene turnover.</title>
        <authorList>
            <person name="Gomez Luciano L.B."/>
            <person name="Jason Tsai I."/>
            <person name="Chuma I."/>
            <person name="Tosa Y."/>
            <person name="Chen Y.H."/>
            <person name="Li J.Y."/>
            <person name="Li M.Y."/>
            <person name="Jade Lu M.Y."/>
            <person name="Nakayashiki H."/>
            <person name="Li W.H."/>
        </authorList>
    </citation>
    <scope>NUCLEOTIDE SEQUENCE</scope>
    <source>
        <strain evidence="3">NI907</strain>
    </source>
</reference>
<protein>
    <submittedName>
        <fullName evidence="3">Uncharacterized protein</fullName>
    </submittedName>
</protein>
<dbReference type="KEGG" id="pgri:PgNI_09519"/>